<dbReference type="PANTHER" id="PTHR30319">
    <property type="entry name" value="PHENYLACETIC ACID REGULATOR-RELATED TRANSCRIPTIONAL REPRESSOR"/>
    <property type="match status" value="1"/>
</dbReference>
<dbReference type="AlphaFoldDB" id="A0A1F7VJR7"/>
<dbReference type="InterPro" id="IPR048846">
    <property type="entry name" value="PaaX-like_central"/>
</dbReference>
<keyword evidence="1" id="KW-0472">Membrane</keyword>
<evidence type="ECO:0000256" key="1">
    <source>
        <dbReference type="SAM" id="Phobius"/>
    </source>
</evidence>
<keyword evidence="1" id="KW-1133">Transmembrane helix</keyword>
<evidence type="ECO:0000313" key="4">
    <source>
        <dbReference type="Proteomes" id="UP000177750"/>
    </source>
</evidence>
<gene>
    <name evidence="3" type="ORF">A3J36_00950</name>
</gene>
<dbReference type="Pfam" id="PF20803">
    <property type="entry name" value="PaaX_M"/>
    <property type="match status" value="1"/>
</dbReference>
<dbReference type="SUPFAM" id="SSF46785">
    <property type="entry name" value="Winged helix' DNA-binding domain"/>
    <property type="match status" value="1"/>
</dbReference>
<dbReference type="Gene3D" id="1.10.10.10">
    <property type="entry name" value="Winged helix-like DNA-binding domain superfamily/Winged helix DNA-binding domain"/>
    <property type="match status" value="1"/>
</dbReference>
<dbReference type="GO" id="GO:0006351">
    <property type="term" value="P:DNA-templated transcription"/>
    <property type="evidence" value="ECO:0007669"/>
    <property type="project" value="TreeGrafter"/>
</dbReference>
<reference evidence="3 4" key="1">
    <citation type="journal article" date="2016" name="Nat. Commun.">
        <title>Thousands of microbial genomes shed light on interconnected biogeochemical processes in an aquifer system.</title>
        <authorList>
            <person name="Anantharaman K."/>
            <person name="Brown C.T."/>
            <person name="Hug L.A."/>
            <person name="Sharon I."/>
            <person name="Castelle C.J."/>
            <person name="Probst A.J."/>
            <person name="Thomas B.C."/>
            <person name="Singh A."/>
            <person name="Wilkins M.J."/>
            <person name="Karaoz U."/>
            <person name="Brodie E.L."/>
            <person name="Williams K.H."/>
            <person name="Hubbard S.S."/>
            <person name="Banfield J.F."/>
        </authorList>
    </citation>
    <scope>NUCLEOTIDE SEQUENCE [LARGE SCALE GENOMIC DNA]</scope>
</reference>
<dbReference type="PANTHER" id="PTHR30319:SF1">
    <property type="entry name" value="TRANSCRIPTIONAL REPRESSOR PAAX"/>
    <property type="match status" value="1"/>
</dbReference>
<keyword evidence="1" id="KW-0812">Transmembrane</keyword>
<dbReference type="Gene3D" id="3.30.70.2650">
    <property type="match status" value="1"/>
</dbReference>
<sequence>MRPPKGKAYADIVWKILEGVGMLTVAFMAPNAVQLFGMGAKRYRAPRTPMRRTLKRLERAGYLERVSSERTAWEYRLTEKGRELLKRREIESIKIVKPAHWDGKWRIVVFDIPENFRHARDVFRKKLRDLGFRYVNLSVWICPYECQDEINAVSAYYKVGKYVRYIRTDYFDGMEQAKEKFGLQ</sequence>
<evidence type="ECO:0000259" key="2">
    <source>
        <dbReference type="Pfam" id="PF20803"/>
    </source>
</evidence>
<evidence type="ECO:0000313" key="3">
    <source>
        <dbReference type="EMBL" id="OGL90719.1"/>
    </source>
</evidence>
<dbReference type="EMBL" id="MGEU01000022">
    <property type="protein sequence ID" value="OGL90719.1"/>
    <property type="molecule type" value="Genomic_DNA"/>
</dbReference>
<feature type="domain" description="Transcriptional repressor PaaX-like central Cas2-like" evidence="2">
    <location>
        <begin position="99"/>
        <end position="177"/>
    </location>
</feature>
<comment type="caution">
    <text evidence="3">The sequence shown here is derived from an EMBL/GenBank/DDBJ whole genome shotgun (WGS) entry which is preliminary data.</text>
</comment>
<accession>A0A1F7VJR7</accession>
<organism evidence="3 4">
    <name type="scientific">Candidatus Uhrbacteria bacterium RIFCSPLOWO2_02_FULL_54_37</name>
    <dbReference type="NCBI Taxonomy" id="1802412"/>
    <lineage>
        <taxon>Bacteria</taxon>
        <taxon>Candidatus Uhriibacteriota</taxon>
    </lineage>
</organism>
<protein>
    <recommendedName>
        <fullName evidence="2">Transcriptional repressor PaaX-like central Cas2-like domain-containing protein</fullName>
    </recommendedName>
</protein>
<dbReference type="InterPro" id="IPR036388">
    <property type="entry name" value="WH-like_DNA-bd_sf"/>
</dbReference>
<name>A0A1F7VJR7_9BACT</name>
<proteinExistence type="predicted"/>
<dbReference type="Proteomes" id="UP000177750">
    <property type="component" value="Unassembled WGS sequence"/>
</dbReference>
<dbReference type="InterPro" id="IPR036390">
    <property type="entry name" value="WH_DNA-bd_sf"/>
</dbReference>
<feature type="transmembrane region" description="Helical" evidence="1">
    <location>
        <begin position="12"/>
        <end position="37"/>
    </location>
</feature>